<feature type="non-terminal residue" evidence="1">
    <location>
        <position position="1"/>
    </location>
</feature>
<evidence type="ECO:0000313" key="1">
    <source>
        <dbReference type="EMBL" id="KAF7275126.1"/>
    </source>
</evidence>
<reference evidence="1" key="1">
    <citation type="submission" date="2020-08" db="EMBL/GenBank/DDBJ databases">
        <title>Genome sequencing and assembly of the red palm weevil Rhynchophorus ferrugineus.</title>
        <authorList>
            <person name="Dias G.B."/>
            <person name="Bergman C.M."/>
            <person name="Manee M."/>
        </authorList>
    </citation>
    <scope>NUCLEOTIDE SEQUENCE</scope>
    <source>
        <strain evidence="1">AA-2017</strain>
        <tissue evidence="1">Whole larva</tissue>
    </source>
</reference>
<protein>
    <submittedName>
        <fullName evidence="1">Uncharacterized protein</fullName>
    </submittedName>
</protein>
<accession>A0A834M7U2</accession>
<gene>
    <name evidence="1" type="ORF">GWI33_012159</name>
</gene>
<dbReference type="EMBL" id="JAACXV010011262">
    <property type="protein sequence ID" value="KAF7275126.1"/>
    <property type="molecule type" value="Genomic_DNA"/>
</dbReference>
<dbReference type="AlphaFoldDB" id="A0A834M7U2"/>
<organism evidence="1 2">
    <name type="scientific">Rhynchophorus ferrugineus</name>
    <name type="common">Red palm weevil</name>
    <name type="synonym">Curculio ferrugineus</name>
    <dbReference type="NCBI Taxonomy" id="354439"/>
    <lineage>
        <taxon>Eukaryota</taxon>
        <taxon>Metazoa</taxon>
        <taxon>Ecdysozoa</taxon>
        <taxon>Arthropoda</taxon>
        <taxon>Hexapoda</taxon>
        <taxon>Insecta</taxon>
        <taxon>Pterygota</taxon>
        <taxon>Neoptera</taxon>
        <taxon>Endopterygota</taxon>
        <taxon>Coleoptera</taxon>
        <taxon>Polyphaga</taxon>
        <taxon>Cucujiformia</taxon>
        <taxon>Curculionidae</taxon>
        <taxon>Dryophthorinae</taxon>
        <taxon>Rhynchophorus</taxon>
    </lineage>
</organism>
<evidence type="ECO:0000313" key="2">
    <source>
        <dbReference type="Proteomes" id="UP000625711"/>
    </source>
</evidence>
<dbReference type="Proteomes" id="UP000625711">
    <property type="component" value="Unassembled WGS sequence"/>
</dbReference>
<sequence length="36" mass="4329">MVPLSRLIVKSIRYNQTVDNNSKKYFYQLETEEASY</sequence>
<comment type="caution">
    <text evidence="1">The sequence shown here is derived from an EMBL/GenBank/DDBJ whole genome shotgun (WGS) entry which is preliminary data.</text>
</comment>
<proteinExistence type="predicted"/>
<keyword evidence="2" id="KW-1185">Reference proteome</keyword>
<name>A0A834M7U2_RHYFE</name>